<sequence length="164" mass="18257">LLMDSDDVWARYVEGNKAAACYKTKIVKNWDAINTIYSTDHANGEAAKTGVETSQDSPLQTDGESPDMPHKRQRTGDAILCMFGDMKTSFHDALKSIEPLPLPHITAPSEILAALQVIPDLARCDLLQSYGKLILNERLFQALMELPMAMRKKWLLLLNEKNGG</sequence>
<name>A0A1E5VVX9_9POAL</name>
<evidence type="ECO:0000313" key="3">
    <source>
        <dbReference type="Proteomes" id="UP000095767"/>
    </source>
</evidence>
<feature type="region of interest" description="Disordered" evidence="1">
    <location>
        <begin position="46"/>
        <end position="72"/>
    </location>
</feature>
<dbReference type="EMBL" id="LWDX02028031">
    <property type="protein sequence ID" value="OEL29278.1"/>
    <property type="molecule type" value="Genomic_DNA"/>
</dbReference>
<proteinExistence type="predicted"/>
<dbReference type="OrthoDB" id="601328at2759"/>
<feature type="non-terminal residue" evidence="2">
    <location>
        <position position="1"/>
    </location>
</feature>
<comment type="caution">
    <text evidence="2">The sequence shown here is derived from an EMBL/GenBank/DDBJ whole genome shotgun (WGS) entry which is preliminary data.</text>
</comment>
<dbReference type="PANTHER" id="PTHR46929">
    <property type="entry name" value="EXPRESSED PROTEIN"/>
    <property type="match status" value="1"/>
</dbReference>
<dbReference type="AlphaFoldDB" id="A0A1E5VVX9"/>
<dbReference type="Proteomes" id="UP000095767">
    <property type="component" value="Unassembled WGS sequence"/>
</dbReference>
<keyword evidence="3" id="KW-1185">Reference proteome</keyword>
<evidence type="ECO:0000256" key="1">
    <source>
        <dbReference type="SAM" id="MobiDB-lite"/>
    </source>
</evidence>
<reference evidence="2 3" key="1">
    <citation type="submission" date="2016-09" db="EMBL/GenBank/DDBJ databases">
        <title>The draft genome of Dichanthelium oligosanthes: A C3 panicoid grass species.</title>
        <authorList>
            <person name="Studer A.J."/>
            <person name="Schnable J.C."/>
            <person name="Brutnell T.P."/>
        </authorList>
    </citation>
    <scope>NUCLEOTIDE SEQUENCE [LARGE SCALE GENOMIC DNA]</scope>
    <source>
        <strain evidence="3">cv. Kellogg 1175</strain>
        <tissue evidence="2">Leaf</tissue>
    </source>
</reference>
<gene>
    <name evidence="2" type="ORF">BAE44_0009705</name>
</gene>
<feature type="compositionally biased region" description="Polar residues" evidence="1">
    <location>
        <begin position="51"/>
        <end position="63"/>
    </location>
</feature>
<accession>A0A1E5VVX9</accession>
<dbReference type="PANTHER" id="PTHR46929:SF15">
    <property type="entry name" value="MYB_SANT-LIKE DOMAIN-CONTAINING PROTEIN"/>
    <property type="match status" value="1"/>
</dbReference>
<protein>
    <submittedName>
        <fullName evidence="2">Uncharacterized protein</fullName>
    </submittedName>
</protein>
<organism evidence="2 3">
    <name type="scientific">Dichanthelium oligosanthes</name>
    <dbReference type="NCBI Taxonomy" id="888268"/>
    <lineage>
        <taxon>Eukaryota</taxon>
        <taxon>Viridiplantae</taxon>
        <taxon>Streptophyta</taxon>
        <taxon>Embryophyta</taxon>
        <taxon>Tracheophyta</taxon>
        <taxon>Spermatophyta</taxon>
        <taxon>Magnoliopsida</taxon>
        <taxon>Liliopsida</taxon>
        <taxon>Poales</taxon>
        <taxon>Poaceae</taxon>
        <taxon>PACMAD clade</taxon>
        <taxon>Panicoideae</taxon>
        <taxon>Panicodae</taxon>
        <taxon>Paniceae</taxon>
        <taxon>Dichantheliinae</taxon>
        <taxon>Dichanthelium</taxon>
    </lineage>
</organism>
<evidence type="ECO:0000313" key="2">
    <source>
        <dbReference type="EMBL" id="OEL29278.1"/>
    </source>
</evidence>